<evidence type="ECO:0000259" key="9">
    <source>
        <dbReference type="Pfam" id="PF14543"/>
    </source>
</evidence>
<evidence type="ECO:0000313" key="11">
    <source>
        <dbReference type="Proteomes" id="UP000224567"/>
    </source>
</evidence>
<organism evidence="10 11">
    <name type="scientific">Capsicum baccatum</name>
    <name type="common">Peruvian pepper</name>
    <dbReference type="NCBI Taxonomy" id="33114"/>
    <lineage>
        <taxon>Eukaryota</taxon>
        <taxon>Viridiplantae</taxon>
        <taxon>Streptophyta</taxon>
        <taxon>Embryophyta</taxon>
        <taxon>Tracheophyta</taxon>
        <taxon>Spermatophyta</taxon>
        <taxon>Magnoliopsida</taxon>
        <taxon>eudicotyledons</taxon>
        <taxon>Gunneridae</taxon>
        <taxon>Pentapetalae</taxon>
        <taxon>asterids</taxon>
        <taxon>lamiids</taxon>
        <taxon>Solanales</taxon>
        <taxon>Solanaceae</taxon>
        <taxon>Solanoideae</taxon>
        <taxon>Capsiceae</taxon>
        <taxon>Capsicum</taxon>
    </lineage>
</organism>
<dbReference type="PANTHER" id="PTHR13683">
    <property type="entry name" value="ASPARTYL PROTEASES"/>
    <property type="match status" value="1"/>
</dbReference>
<evidence type="ECO:0000256" key="5">
    <source>
        <dbReference type="ARBA" id="ARBA00022729"/>
    </source>
</evidence>
<sequence>MCYTTILRSRCSTSHTGDLAMLGSAADGIFGLGQYGASVIAQLSAQGLIPHVFSHCLRGSNGGGGILVFGKIVEPTLVYTPLVPSQ</sequence>
<evidence type="ECO:0000313" key="10">
    <source>
        <dbReference type="EMBL" id="PHT33811.1"/>
    </source>
</evidence>
<dbReference type="OrthoDB" id="1724865at2759"/>
<dbReference type="PANTHER" id="PTHR13683:SF375">
    <property type="entry name" value="PEPTIDASE A1 DOMAIN-CONTAINING PROTEIN"/>
    <property type="match status" value="1"/>
</dbReference>
<keyword evidence="6" id="KW-0378">Hydrolase</keyword>
<gene>
    <name evidence="10" type="ORF">CQW23_25611</name>
</gene>
<evidence type="ECO:0000256" key="6">
    <source>
        <dbReference type="ARBA" id="ARBA00022801"/>
    </source>
</evidence>
<dbReference type="EMBL" id="MLFT02000011">
    <property type="protein sequence ID" value="PHT33811.1"/>
    <property type="molecule type" value="Genomic_DNA"/>
</dbReference>
<dbReference type="Gene3D" id="2.40.70.10">
    <property type="entry name" value="Acid Proteases"/>
    <property type="match status" value="1"/>
</dbReference>
<dbReference type="AlphaFoldDB" id="A0A2G2VLD5"/>
<evidence type="ECO:0000256" key="4">
    <source>
        <dbReference type="ARBA" id="ARBA00022692"/>
    </source>
</evidence>
<protein>
    <recommendedName>
        <fullName evidence="9">Xylanase inhibitor N-terminal domain-containing protein</fullName>
    </recommendedName>
</protein>
<dbReference type="Pfam" id="PF14543">
    <property type="entry name" value="TAXi_N"/>
    <property type="match status" value="1"/>
</dbReference>
<dbReference type="STRING" id="33114.A0A2G2VLD5"/>
<comment type="caution">
    <text evidence="10">The sequence shown here is derived from an EMBL/GenBank/DDBJ whole genome shotgun (WGS) entry which is preliminary data.</text>
</comment>
<evidence type="ECO:0000256" key="1">
    <source>
        <dbReference type="ARBA" id="ARBA00004370"/>
    </source>
</evidence>
<keyword evidence="8" id="KW-0472">Membrane</keyword>
<evidence type="ECO:0000256" key="7">
    <source>
        <dbReference type="ARBA" id="ARBA00022989"/>
    </source>
</evidence>
<keyword evidence="5" id="KW-0732">Signal</keyword>
<name>A0A2G2VLD5_CAPBA</name>
<keyword evidence="4" id="KW-0812">Transmembrane</keyword>
<dbReference type="GO" id="GO:0004190">
    <property type="term" value="F:aspartic-type endopeptidase activity"/>
    <property type="evidence" value="ECO:0007669"/>
    <property type="project" value="InterPro"/>
</dbReference>
<accession>A0A2G2VLD5</accession>
<proteinExistence type="inferred from homology"/>
<dbReference type="GO" id="GO:0016020">
    <property type="term" value="C:membrane"/>
    <property type="evidence" value="ECO:0007669"/>
    <property type="project" value="UniProtKB-SubCell"/>
</dbReference>
<dbReference type="SUPFAM" id="SSF50630">
    <property type="entry name" value="Acid proteases"/>
    <property type="match status" value="1"/>
</dbReference>
<keyword evidence="7" id="KW-1133">Transmembrane helix</keyword>
<evidence type="ECO:0000256" key="2">
    <source>
        <dbReference type="ARBA" id="ARBA00007447"/>
    </source>
</evidence>
<reference evidence="11" key="2">
    <citation type="journal article" date="2017" name="J. Anim. Genet.">
        <title>Multiple reference genome sequences of hot pepper reveal the massive evolution of plant disease resistance genes by retroduplication.</title>
        <authorList>
            <person name="Kim S."/>
            <person name="Park J."/>
            <person name="Yeom S.-I."/>
            <person name="Kim Y.-M."/>
            <person name="Seo E."/>
            <person name="Kim K.-T."/>
            <person name="Kim M.-S."/>
            <person name="Lee J.M."/>
            <person name="Cheong K."/>
            <person name="Shin H.-S."/>
            <person name="Kim S.-B."/>
            <person name="Han K."/>
            <person name="Lee J."/>
            <person name="Park M."/>
            <person name="Lee H.-A."/>
            <person name="Lee H.-Y."/>
            <person name="Lee Y."/>
            <person name="Oh S."/>
            <person name="Lee J.H."/>
            <person name="Choi E."/>
            <person name="Choi E."/>
            <person name="Lee S.E."/>
            <person name="Jeon J."/>
            <person name="Kim H."/>
            <person name="Choi G."/>
            <person name="Song H."/>
            <person name="Lee J."/>
            <person name="Lee S.-C."/>
            <person name="Kwon J.-K."/>
            <person name="Lee H.-Y."/>
            <person name="Koo N."/>
            <person name="Hong Y."/>
            <person name="Kim R.W."/>
            <person name="Kang W.-H."/>
            <person name="Huh J.H."/>
            <person name="Kang B.-C."/>
            <person name="Yang T.-J."/>
            <person name="Lee Y.-H."/>
            <person name="Bennetzen J.L."/>
            <person name="Choi D."/>
        </authorList>
    </citation>
    <scope>NUCLEOTIDE SEQUENCE [LARGE SCALE GENOMIC DNA]</scope>
    <source>
        <strain evidence="11">cv. PBC81</strain>
    </source>
</reference>
<comment type="subcellular location">
    <subcellularLocation>
        <location evidence="1">Membrane</location>
    </subcellularLocation>
</comment>
<dbReference type="GO" id="GO:0006508">
    <property type="term" value="P:proteolysis"/>
    <property type="evidence" value="ECO:0007669"/>
    <property type="project" value="UniProtKB-KW"/>
</dbReference>
<keyword evidence="11" id="KW-1185">Reference proteome</keyword>
<keyword evidence="3" id="KW-0645">Protease</keyword>
<reference evidence="10 11" key="1">
    <citation type="journal article" date="2017" name="Genome Biol.">
        <title>New reference genome sequences of hot pepper reveal the massive evolution of plant disease-resistance genes by retroduplication.</title>
        <authorList>
            <person name="Kim S."/>
            <person name="Park J."/>
            <person name="Yeom S.I."/>
            <person name="Kim Y.M."/>
            <person name="Seo E."/>
            <person name="Kim K.T."/>
            <person name="Kim M.S."/>
            <person name="Lee J.M."/>
            <person name="Cheong K."/>
            <person name="Shin H.S."/>
            <person name="Kim S.B."/>
            <person name="Han K."/>
            <person name="Lee J."/>
            <person name="Park M."/>
            <person name="Lee H.A."/>
            <person name="Lee H.Y."/>
            <person name="Lee Y."/>
            <person name="Oh S."/>
            <person name="Lee J.H."/>
            <person name="Choi E."/>
            <person name="Choi E."/>
            <person name="Lee S.E."/>
            <person name="Jeon J."/>
            <person name="Kim H."/>
            <person name="Choi G."/>
            <person name="Song H."/>
            <person name="Lee J."/>
            <person name="Lee S.C."/>
            <person name="Kwon J.K."/>
            <person name="Lee H.Y."/>
            <person name="Koo N."/>
            <person name="Hong Y."/>
            <person name="Kim R.W."/>
            <person name="Kang W.H."/>
            <person name="Huh J.H."/>
            <person name="Kang B.C."/>
            <person name="Yang T.J."/>
            <person name="Lee Y.H."/>
            <person name="Bennetzen J.L."/>
            <person name="Choi D."/>
        </authorList>
    </citation>
    <scope>NUCLEOTIDE SEQUENCE [LARGE SCALE GENOMIC DNA]</scope>
    <source>
        <strain evidence="11">cv. PBC81</strain>
    </source>
</reference>
<dbReference type="InterPro" id="IPR032861">
    <property type="entry name" value="TAXi_N"/>
</dbReference>
<dbReference type="InterPro" id="IPR021109">
    <property type="entry name" value="Peptidase_aspartic_dom_sf"/>
</dbReference>
<feature type="domain" description="Xylanase inhibitor N-terminal" evidence="9">
    <location>
        <begin position="11"/>
        <end position="71"/>
    </location>
</feature>
<dbReference type="InterPro" id="IPR001461">
    <property type="entry name" value="Aspartic_peptidase_A1"/>
</dbReference>
<evidence type="ECO:0000256" key="3">
    <source>
        <dbReference type="ARBA" id="ARBA00022670"/>
    </source>
</evidence>
<evidence type="ECO:0000256" key="8">
    <source>
        <dbReference type="ARBA" id="ARBA00023136"/>
    </source>
</evidence>
<comment type="similarity">
    <text evidence="2">Belongs to the peptidase A1 family.</text>
</comment>
<dbReference type="Proteomes" id="UP000224567">
    <property type="component" value="Unassembled WGS sequence"/>
</dbReference>